<comment type="caution">
    <text evidence="1">The sequence shown here is derived from an EMBL/GenBank/DDBJ whole genome shotgun (WGS) entry which is preliminary data.</text>
</comment>
<dbReference type="EMBL" id="CATOUU010000598">
    <property type="protein sequence ID" value="CAI9935239.1"/>
    <property type="molecule type" value="Genomic_DNA"/>
</dbReference>
<accession>A0AA86PGJ6</accession>
<name>A0AA86PGJ6_9EUKA</name>
<reference evidence="2 3" key="2">
    <citation type="submission" date="2024-07" db="EMBL/GenBank/DDBJ databases">
        <authorList>
            <person name="Akdeniz Z."/>
        </authorList>
    </citation>
    <scope>NUCLEOTIDE SEQUENCE [LARGE SCALE GENOMIC DNA]</scope>
</reference>
<dbReference type="EMBL" id="CAXDID020000343">
    <property type="protein sequence ID" value="CAL6079946.1"/>
    <property type="molecule type" value="Genomic_DNA"/>
</dbReference>
<sequence>MTVNILPFVLDSDKLDLQFVQQNGDSFRGHKLSTQKVFLPENYKVKKRGDICNQRDIFSVIFKISVLKTNNIKQLQTLEDSTHPKTRIMTSVHDFSSLKNFLYLISDENQILYIEKLDFTLSRHITRY</sequence>
<keyword evidence="3" id="KW-1185">Reference proteome</keyword>
<dbReference type="AlphaFoldDB" id="A0AA86PGJ6"/>
<gene>
    <name evidence="1" type="ORF">HINF_LOCUS22884</name>
    <name evidence="2" type="ORF">HINF_LOCUS59630</name>
</gene>
<organism evidence="1">
    <name type="scientific">Hexamita inflata</name>
    <dbReference type="NCBI Taxonomy" id="28002"/>
    <lineage>
        <taxon>Eukaryota</taxon>
        <taxon>Metamonada</taxon>
        <taxon>Diplomonadida</taxon>
        <taxon>Hexamitidae</taxon>
        <taxon>Hexamitinae</taxon>
        <taxon>Hexamita</taxon>
    </lineage>
</organism>
<evidence type="ECO:0000313" key="1">
    <source>
        <dbReference type="EMBL" id="CAI9935239.1"/>
    </source>
</evidence>
<proteinExistence type="predicted"/>
<protein>
    <submittedName>
        <fullName evidence="2">Hypothetical_protein</fullName>
    </submittedName>
</protein>
<dbReference type="Proteomes" id="UP001642409">
    <property type="component" value="Unassembled WGS sequence"/>
</dbReference>
<reference evidence="1" key="1">
    <citation type="submission" date="2023-06" db="EMBL/GenBank/DDBJ databases">
        <authorList>
            <person name="Kurt Z."/>
        </authorList>
    </citation>
    <scope>NUCLEOTIDE SEQUENCE</scope>
</reference>
<evidence type="ECO:0000313" key="2">
    <source>
        <dbReference type="EMBL" id="CAL6079946.1"/>
    </source>
</evidence>
<evidence type="ECO:0000313" key="3">
    <source>
        <dbReference type="Proteomes" id="UP001642409"/>
    </source>
</evidence>